<dbReference type="EMBL" id="JACHNE010000001">
    <property type="protein sequence ID" value="MBB5792172.1"/>
    <property type="molecule type" value="Genomic_DNA"/>
</dbReference>
<comment type="caution">
    <text evidence="1">The sequence shown here is derived from an EMBL/GenBank/DDBJ whole genome shotgun (WGS) entry which is preliminary data.</text>
</comment>
<dbReference type="AlphaFoldDB" id="A0A7W9GY63"/>
<keyword evidence="2" id="KW-1185">Reference proteome</keyword>
<name>A0A7W9GY63_9ACTN</name>
<organism evidence="1 2">
    <name type="scientific">Streptomyces caelestis</name>
    <dbReference type="NCBI Taxonomy" id="36816"/>
    <lineage>
        <taxon>Bacteria</taxon>
        <taxon>Bacillati</taxon>
        <taxon>Actinomycetota</taxon>
        <taxon>Actinomycetes</taxon>
        <taxon>Kitasatosporales</taxon>
        <taxon>Streptomycetaceae</taxon>
        <taxon>Streptomyces</taxon>
    </lineage>
</organism>
<reference evidence="1 2" key="1">
    <citation type="submission" date="2020-08" db="EMBL/GenBank/DDBJ databases">
        <title>Sequencing the genomes of 1000 actinobacteria strains.</title>
        <authorList>
            <person name="Klenk H.-P."/>
        </authorList>
    </citation>
    <scope>NUCLEOTIDE SEQUENCE [LARGE SCALE GENOMIC DNA]</scope>
    <source>
        <strain evidence="1 2">DSM 40084</strain>
    </source>
</reference>
<evidence type="ECO:0000313" key="2">
    <source>
        <dbReference type="Proteomes" id="UP000590647"/>
    </source>
</evidence>
<sequence>MRAAERAAQRLGRKRRGAKIFPYALRHSFAQRIADADTVGVQAVRR</sequence>
<gene>
    <name evidence="1" type="ORF">HDA41_000136</name>
</gene>
<protein>
    <submittedName>
        <fullName evidence="1">Integrase</fullName>
    </submittedName>
</protein>
<accession>A0A7W9GY63</accession>
<evidence type="ECO:0000313" key="1">
    <source>
        <dbReference type="EMBL" id="MBB5792172.1"/>
    </source>
</evidence>
<proteinExistence type="predicted"/>
<dbReference type="Proteomes" id="UP000590647">
    <property type="component" value="Unassembled WGS sequence"/>
</dbReference>